<dbReference type="PANTHER" id="PTHR32091:SF24">
    <property type="entry name" value="DUF4005 DOMAIN-CONTAINING PROTEIN"/>
    <property type="match status" value="1"/>
</dbReference>
<dbReference type="InterPro" id="IPR010433">
    <property type="entry name" value="EIF-4B_pln"/>
</dbReference>
<gene>
    <name evidence="2" type="ORF">A4U43_C05F1450</name>
</gene>
<dbReference type="OrthoDB" id="985902at2759"/>
<feature type="region of interest" description="Disordered" evidence="1">
    <location>
        <begin position="55"/>
        <end position="105"/>
    </location>
</feature>
<feature type="region of interest" description="Disordered" evidence="1">
    <location>
        <begin position="118"/>
        <end position="157"/>
    </location>
</feature>
<protein>
    <submittedName>
        <fullName evidence="2">Uncharacterized protein</fullName>
    </submittedName>
</protein>
<accession>A0A5P1EP66</accession>
<feature type="compositionally biased region" description="Basic and acidic residues" evidence="1">
    <location>
        <begin position="66"/>
        <end position="75"/>
    </location>
</feature>
<dbReference type="Gramene" id="ONK67574">
    <property type="protein sequence ID" value="ONK67574"/>
    <property type="gene ID" value="A4U43_C05F1450"/>
</dbReference>
<evidence type="ECO:0000256" key="1">
    <source>
        <dbReference type="SAM" id="MobiDB-lite"/>
    </source>
</evidence>
<feature type="compositionally biased region" description="Basic residues" evidence="1">
    <location>
        <begin position="254"/>
        <end position="264"/>
    </location>
</feature>
<dbReference type="AlphaFoldDB" id="A0A5P1EP66"/>
<dbReference type="PANTHER" id="PTHR32091">
    <property type="entry name" value="EUKARYOTIC TRANSLATION INITIATION FACTOR 4B"/>
    <property type="match status" value="1"/>
</dbReference>
<feature type="region of interest" description="Disordered" evidence="1">
    <location>
        <begin position="1"/>
        <end position="42"/>
    </location>
</feature>
<dbReference type="EMBL" id="CM007385">
    <property type="protein sequence ID" value="ONK67574.1"/>
    <property type="molecule type" value="Genomic_DNA"/>
</dbReference>
<dbReference type="GO" id="GO:0003729">
    <property type="term" value="F:mRNA binding"/>
    <property type="evidence" value="ECO:0007669"/>
    <property type="project" value="TreeGrafter"/>
</dbReference>
<evidence type="ECO:0000313" key="3">
    <source>
        <dbReference type="Proteomes" id="UP000243459"/>
    </source>
</evidence>
<keyword evidence="3" id="KW-1185">Reference proteome</keyword>
<reference evidence="3" key="1">
    <citation type="journal article" date="2017" name="Nat. Commun.">
        <title>The asparagus genome sheds light on the origin and evolution of a young Y chromosome.</title>
        <authorList>
            <person name="Harkess A."/>
            <person name="Zhou J."/>
            <person name="Xu C."/>
            <person name="Bowers J.E."/>
            <person name="Van der Hulst R."/>
            <person name="Ayyampalayam S."/>
            <person name="Mercati F."/>
            <person name="Riccardi P."/>
            <person name="McKain M.R."/>
            <person name="Kakrana A."/>
            <person name="Tang H."/>
            <person name="Ray J."/>
            <person name="Groenendijk J."/>
            <person name="Arikit S."/>
            <person name="Mathioni S.M."/>
            <person name="Nakano M."/>
            <person name="Shan H."/>
            <person name="Telgmann-Rauber A."/>
            <person name="Kanno A."/>
            <person name="Yue Z."/>
            <person name="Chen H."/>
            <person name="Li W."/>
            <person name="Chen Y."/>
            <person name="Xu X."/>
            <person name="Zhang Y."/>
            <person name="Luo S."/>
            <person name="Chen H."/>
            <person name="Gao J."/>
            <person name="Mao Z."/>
            <person name="Pires J.C."/>
            <person name="Luo M."/>
            <person name="Kudrna D."/>
            <person name="Wing R.A."/>
            <person name="Meyers B.C."/>
            <person name="Yi K."/>
            <person name="Kong H."/>
            <person name="Lavrijsen P."/>
            <person name="Sunseri F."/>
            <person name="Falavigna A."/>
            <person name="Ye Y."/>
            <person name="Leebens-Mack J.H."/>
            <person name="Chen G."/>
        </authorList>
    </citation>
    <scope>NUCLEOTIDE SEQUENCE [LARGE SCALE GENOMIC DNA]</scope>
    <source>
        <strain evidence="3">cv. DH0086</strain>
    </source>
</reference>
<feature type="compositionally biased region" description="Polar residues" evidence="1">
    <location>
        <begin position="195"/>
        <end position="208"/>
    </location>
</feature>
<name>A0A5P1EP66_ASPOF</name>
<evidence type="ECO:0000313" key="2">
    <source>
        <dbReference type="EMBL" id="ONK67574.1"/>
    </source>
</evidence>
<feature type="compositionally biased region" description="Basic and acidic residues" evidence="1">
    <location>
        <begin position="17"/>
        <end position="28"/>
    </location>
</feature>
<proteinExistence type="predicted"/>
<dbReference type="Pfam" id="PF06273">
    <property type="entry name" value="eIF-4B"/>
    <property type="match status" value="1"/>
</dbReference>
<dbReference type="Proteomes" id="UP000243459">
    <property type="component" value="Chromosome 5"/>
</dbReference>
<sequence>MEGGEKKASFSSSWADAVEREEQEEAQKQRKPNPFGAARPREVVLEEKGVDWRKLDQGLEKNNSVLREDGKKPKENIFSAPTVLRRVHEQNKPRPQNPSPLVPPIMYAPRNIMTLMEQIRKDRRDVASSSDVKSQSYVKKKKKPAVPAEENSSSRCRRRQVLVDVNAERANLENYRADMRKSFTCGDRKPEKTTSIRNCDGNRNSSSGRGLESEAGYGVRERVNSGDLSNRCVDTRGKIRMKRRASMAETGTRHERRQTKQSRK</sequence>
<feature type="compositionally biased region" description="Low complexity" evidence="1">
    <location>
        <begin position="127"/>
        <end position="137"/>
    </location>
</feature>
<organism evidence="2 3">
    <name type="scientific">Asparagus officinalis</name>
    <name type="common">Garden asparagus</name>
    <dbReference type="NCBI Taxonomy" id="4686"/>
    <lineage>
        <taxon>Eukaryota</taxon>
        <taxon>Viridiplantae</taxon>
        <taxon>Streptophyta</taxon>
        <taxon>Embryophyta</taxon>
        <taxon>Tracheophyta</taxon>
        <taxon>Spermatophyta</taxon>
        <taxon>Magnoliopsida</taxon>
        <taxon>Liliopsida</taxon>
        <taxon>Asparagales</taxon>
        <taxon>Asparagaceae</taxon>
        <taxon>Asparagoideae</taxon>
        <taxon>Asparagus</taxon>
    </lineage>
</organism>
<dbReference type="GO" id="GO:0003743">
    <property type="term" value="F:translation initiation factor activity"/>
    <property type="evidence" value="ECO:0007669"/>
    <property type="project" value="InterPro"/>
</dbReference>
<feature type="region of interest" description="Disordered" evidence="1">
    <location>
        <begin position="186"/>
        <end position="264"/>
    </location>
</feature>